<comment type="caution">
    <text evidence="2">The sequence shown here is derived from an EMBL/GenBank/DDBJ whole genome shotgun (WGS) entry which is preliminary data.</text>
</comment>
<name>A0A3M7RGA7_BRAPC</name>
<dbReference type="EMBL" id="REGN01003431">
    <property type="protein sequence ID" value="RNA22550.1"/>
    <property type="molecule type" value="Genomic_DNA"/>
</dbReference>
<gene>
    <name evidence="2" type="ORF">BpHYR1_030887</name>
</gene>
<dbReference type="OrthoDB" id="10577677at2759"/>
<accession>A0A3M7RGA7</accession>
<protein>
    <submittedName>
        <fullName evidence="2">Uncharacterized protein</fullName>
    </submittedName>
</protein>
<keyword evidence="3" id="KW-1185">Reference proteome</keyword>
<dbReference type="Proteomes" id="UP000276133">
    <property type="component" value="Unassembled WGS sequence"/>
</dbReference>
<reference evidence="2 3" key="1">
    <citation type="journal article" date="2018" name="Sci. Rep.">
        <title>Genomic signatures of local adaptation to the degree of environmental predictability in rotifers.</title>
        <authorList>
            <person name="Franch-Gras L."/>
            <person name="Hahn C."/>
            <person name="Garcia-Roger E.M."/>
            <person name="Carmona M.J."/>
            <person name="Serra M."/>
            <person name="Gomez A."/>
        </authorList>
    </citation>
    <scope>NUCLEOTIDE SEQUENCE [LARGE SCALE GENOMIC DNA]</scope>
    <source>
        <strain evidence="2">HYR1</strain>
    </source>
</reference>
<evidence type="ECO:0000256" key="1">
    <source>
        <dbReference type="SAM" id="MobiDB-lite"/>
    </source>
</evidence>
<dbReference type="AlphaFoldDB" id="A0A3M7RGA7"/>
<organism evidence="2 3">
    <name type="scientific">Brachionus plicatilis</name>
    <name type="common">Marine rotifer</name>
    <name type="synonym">Brachionus muelleri</name>
    <dbReference type="NCBI Taxonomy" id="10195"/>
    <lineage>
        <taxon>Eukaryota</taxon>
        <taxon>Metazoa</taxon>
        <taxon>Spiralia</taxon>
        <taxon>Gnathifera</taxon>
        <taxon>Rotifera</taxon>
        <taxon>Eurotatoria</taxon>
        <taxon>Monogononta</taxon>
        <taxon>Pseudotrocha</taxon>
        <taxon>Ploima</taxon>
        <taxon>Brachionidae</taxon>
        <taxon>Brachionus</taxon>
    </lineage>
</organism>
<feature type="region of interest" description="Disordered" evidence="1">
    <location>
        <begin position="1"/>
        <end position="22"/>
    </location>
</feature>
<evidence type="ECO:0000313" key="3">
    <source>
        <dbReference type="Proteomes" id="UP000276133"/>
    </source>
</evidence>
<sequence length="417" mass="47802">MGTPSSKMRRKRKEFKVDKKEQQRTLNLVNSINQQDKEPVVEQRTFSLQPKPEIKIEPAKNIDLNSLPKQNTGSDQIIRAIDDVNKRLSKSLQDKMGPNDKTDQEIDNLVQKVKQKAKGSTTEESKANLSHLYSKLGQNSLGDFCKKNLSLNHKQKMLVIKDLRRLERLEDKKAHSLKKERLSVLKKIKSDSAADMSNEEALLKARRNLTRIKPVTGLGDSYSKSYSAIRPLDDLFDDQCPEPIYDRPNDLKQIDVRPDADLLKIDKRCKTIQDLYKVDSDEIRQIVEFVEQKDKENGEQTSGCSYFMKGNEVYSTESKADTKPIAQFQAPKINANRCQSEILALKDDATVRQILHDLILNYSLENVQKLPTNKKVHFNSDNCFRPIDRPKSSSLKSDDSMPNVTKFIEGLEKQNRN</sequence>
<proteinExistence type="predicted"/>
<evidence type="ECO:0000313" key="2">
    <source>
        <dbReference type="EMBL" id="RNA22550.1"/>
    </source>
</evidence>